<dbReference type="InterPro" id="IPR020843">
    <property type="entry name" value="ER"/>
</dbReference>
<dbReference type="PANTHER" id="PTHR45348">
    <property type="entry name" value="HYPOTHETICAL OXIDOREDUCTASE (EUROFUNG)"/>
    <property type="match status" value="1"/>
</dbReference>
<dbReference type="Proteomes" id="UP000076871">
    <property type="component" value="Unassembled WGS sequence"/>
</dbReference>
<dbReference type="Pfam" id="PF00107">
    <property type="entry name" value="ADH_zinc_N"/>
    <property type="match status" value="1"/>
</dbReference>
<organism evidence="2 3">
    <name type="scientific">Laetiporus sulphureus 93-53</name>
    <dbReference type="NCBI Taxonomy" id="1314785"/>
    <lineage>
        <taxon>Eukaryota</taxon>
        <taxon>Fungi</taxon>
        <taxon>Dikarya</taxon>
        <taxon>Basidiomycota</taxon>
        <taxon>Agaricomycotina</taxon>
        <taxon>Agaricomycetes</taxon>
        <taxon>Polyporales</taxon>
        <taxon>Laetiporus</taxon>
    </lineage>
</organism>
<keyword evidence="3" id="KW-1185">Reference proteome</keyword>
<reference evidence="2 3" key="1">
    <citation type="journal article" date="2016" name="Mol. Biol. Evol.">
        <title>Comparative Genomics of Early-Diverging Mushroom-Forming Fungi Provides Insights into the Origins of Lignocellulose Decay Capabilities.</title>
        <authorList>
            <person name="Nagy L.G."/>
            <person name="Riley R."/>
            <person name="Tritt A."/>
            <person name="Adam C."/>
            <person name="Daum C."/>
            <person name="Floudas D."/>
            <person name="Sun H."/>
            <person name="Yadav J.S."/>
            <person name="Pangilinan J."/>
            <person name="Larsson K.H."/>
            <person name="Matsuura K."/>
            <person name="Barry K."/>
            <person name="Labutti K."/>
            <person name="Kuo R."/>
            <person name="Ohm R.A."/>
            <person name="Bhattacharya S.S."/>
            <person name="Shirouzu T."/>
            <person name="Yoshinaga Y."/>
            <person name="Martin F.M."/>
            <person name="Grigoriev I.V."/>
            <person name="Hibbett D.S."/>
        </authorList>
    </citation>
    <scope>NUCLEOTIDE SEQUENCE [LARGE SCALE GENOMIC DNA]</scope>
    <source>
        <strain evidence="2 3">93-53</strain>
    </source>
</reference>
<dbReference type="GeneID" id="63827210"/>
<dbReference type="CDD" id="cd08249">
    <property type="entry name" value="enoyl_reductase_like"/>
    <property type="match status" value="1"/>
</dbReference>
<name>A0A165B9M2_9APHY</name>
<evidence type="ECO:0000259" key="1">
    <source>
        <dbReference type="SMART" id="SM00829"/>
    </source>
</evidence>
<protein>
    <submittedName>
        <fullName evidence="2">GroES-like protein</fullName>
    </submittedName>
</protein>
<dbReference type="InParanoid" id="A0A165B9M2"/>
<dbReference type="SMART" id="SM00829">
    <property type="entry name" value="PKS_ER"/>
    <property type="match status" value="1"/>
</dbReference>
<dbReference type="GO" id="GO:0016651">
    <property type="term" value="F:oxidoreductase activity, acting on NAD(P)H"/>
    <property type="evidence" value="ECO:0007669"/>
    <property type="project" value="InterPro"/>
</dbReference>
<dbReference type="InterPro" id="IPR036291">
    <property type="entry name" value="NAD(P)-bd_dom_sf"/>
</dbReference>
<sequence length="350" mass="37457">MAQQKALLLMSKQGPFAVGTVPIPKPGPGEILVRVDATGLNPVDWKIQTYGVFIEKFPAVLGLDIAGTVEELGEGVTGFAQGDRVLSQGTLGDNERSAFQQFALISADLTAKVPKNMLIEQLATIPLGLSTAAIGLFHYTAKSGSVGLYPPWEEGGEGRYAGRPIIIMGGSSSVGQFAIQLAKFAGFSRIMATSAVHHTDWLRTLGATHVVNRRLAPEVVRGEMKRMSAGPVEVIFDAVSEPDTQNLAYDMLAPGGVLLITGNPAVDEARLSQSNGKRIEQVYGNIHVPQNRELAVSLFSKLTPLLEKRIIRSNRFKVVPGGLEGIIGGLEELKKGVSNMKLVAHPQEES</sequence>
<dbReference type="InterPro" id="IPR013149">
    <property type="entry name" value="ADH-like_C"/>
</dbReference>
<dbReference type="PANTHER" id="PTHR45348:SF2">
    <property type="entry name" value="ZINC-TYPE ALCOHOL DEHYDROGENASE-LIKE PROTEIN C2E1P3.01"/>
    <property type="match status" value="1"/>
</dbReference>
<dbReference type="AlphaFoldDB" id="A0A165B9M2"/>
<evidence type="ECO:0000313" key="3">
    <source>
        <dbReference type="Proteomes" id="UP000076871"/>
    </source>
</evidence>
<evidence type="ECO:0000313" key="2">
    <source>
        <dbReference type="EMBL" id="KZT00561.1"/>
    </source>
</evidence>
<dbReference type="InterPro" id="IPR047122">
    <property type="entry name" value="Trans-enoyl_RdTase-like"/>
</dbReference>
<dbReference type="Gene3D" id="3.90.180.10">
    <property type="entry name" value="Medium-chain alcohol dehydrogenases, catalytic domain"/>
    <property type="match status" value="1"/>
</dbReference>
<dbReference type="RefSeq" id="XP_040758301.1">
    <property type="nucleotide sequence ID" value="XM_040910181.1"/>
</dbReference>
<dbReference type="SUPFAM" id="SSF51735">
    <property type="entry name" value="NAD(P)-binding Rossmann-fold domains"/>
    <property type="match status" value="1"/>
</dbReference>
<feature type="domain" description="Enoyl reductase (ER)" evidence="1">
    <location>
        <begin position="14"/>
        <end position="344"/>
    </location>
</feature>
<proteinExistence type="predicted"/>
<dbReference type="InterPro" id="IPR011032">
    <property type="entry name" value="GroES-like_sf"/>
</dbReference>
<dbReference type="EMBL" id="KV427682">
    <property type="protein sequence ID" value="KZT00561.1"/>
    <property type="molecule type" value="Genomic_DNA"/>
</dbReference>
<dbReference type="InterPro" id="IPR013154">
    <property type="entry name" value="ADH-like_N"/>
</dbReference>
<dbReference type="SUPFAM" id="SSF50129">
    <property type="entry name" value="GroES-like"/>
    <property type="match status" value="1"/>
</dbReference>
<dbReference type="OrthoDB" id="3233595at2759"/>
<gene>
    <name evidence="2" type="ORF">LAESUDRAFT_732144</name>
</gene>
<dbReference type="Pfam" id="PF08240">
    <property type="entry name" value="ADH_N"/>
    <property type="match status" value="1"/>
</dbReference>
<dbReference type="Gene3D" id="3.40.50.720">
    <property type="entry name" value="NAD(P)-binding Rossmann-like Domain"/>
    <property type="match status" value="1"/>
</dbReference>
<accession>A0A165B9M2</accession>
<dbReference type="STRING" id="1314785.A0A165B9M2"/>